<evidence type="ECO:0000256" key="1">
    <source>
        <dbReference type="ARBA" id="ARBA00022705"/>
    </source>
</evidence>
<protein>
    <recommendedName>
        <fullName evidence="6">J domain-containing protein</fullName>
    </recommendedName>
</protein>
<dbReference type="InterPro" id="IPR036869">
    <property type="entry name" value="J_dom_sf"/>
</dbReference>
<evidence type="ECO:0000256" key="3">
    <source>
        <dbReference type="SAM" id="Phobius"/>
    </source>
</evidence>
<keyword evidence="3" id="KW-0472">Membrane</keyword>
<dbReference type="RefSeq" id="WP_185118774.1">
    <property type="nucleotide sequence ID" value="NZ_JACJVQ010000005.1"/>
</dbReference>
<proteinExistence type="predicted"/>
<sequence length="314" mass="35474">MEDLKQAYETLGLPETATKEELENRFFLLTRRARAQKMREGGDTPAEEAVDLDKISEAYRFIRDYEENQAKAEFTAQEYGKFKGMANKAQKWDHFFHYYKFHMLIGLIVLALIGYGIKAFVDHREEQARLAKLPPIDLSVMFYGEFFYGESFGADTEPLGEEILKRFPDWKRVKAELTYVPSEVRSEQDMALIQKSVIVLLDNKSDLFIVDKANFEKLANQGFFLPLDSYEGAGAGELPQDGDSQAIVYQPVDSNGQPEPSLDEAVYAIDLSETPLGDELGVNGTGQYYAAIKASAANPEKAAQFILHYLNEAE</sequence>
<comment type="caution">
    <text evidence="4">The sequence shown here is derived from an EMBL/GenBank/DDBJ whole genome shotgun (WGS) entry which is preliminary data.</text>
</comment>
<gene>
    <name evidence="4" type="ORF">H7B67_05400</name>
</gene>
<keyword evidence="3" id="KW-1133">Transmembrane helix</keyword>
<keyword evidence="3" id="KW-0812">Transmembrane</keyword>
<keyword evidence="5" id="KW-1185">Reference proteome</keyword>
<keyword evidence="1" id="KW-0235">DNA replication</keyword>
<name>A0A841SNM1_9BACL</name>
<feature type="transmembrane region" description="Helical" evidence="3">
    <location>
        <begin position="101"/>
        <end position="121"/>
    </location>
</feature>
<evidence type="ECO:0000313" key="4">
    <source>
        <dbReference type="EMBL" id="MBB6633534.1"/>
    </source>
</evidence>
<dbReference type="EMBL" id="JACJVQ010000005">
    <property type="protein sequence ID" value="MBB6633534.1"/>
    <property type="molecule type" value="Genomic_DNA"/>
</dbReference>
<accession>A0A841SNM1</accession>
<evidence type="ECO:0000313" key="5">
    <source>
        <dbReference type="Proteomes" id="UP000535838"/>
    </source>
</evidence>
<evidence type="ECO:0008006" key="6">
    <source>
        <dbReference type="Google" id="ProtNLM"/>
    </source>
</evidence>
<dbReference type="AlphaFoldDB" id="A0A841SNM1"/>
<dbReference type="GO" id="GO:0006260">
    <property type="term" value="P:DNA replication"/>
    <property type="evidence" value="ECO:0007669"/>
    <property type="project" value="UniProtKB-KW"/>
</dbReference>
<dbReference type="Proteomes" id="UP000535838">
    <property type="component" value="Unassembled WGS sequence"/>
</dbReference>
<dbReference type="Gene3D" id="1.10.287.110">
    <property type="entry name" value="DnaJ domain"/>
    <property type="match status" value="1"/>
</dbReference>
<reference evidence="4 5" key="1">
    <citation type="submission" date="2020-08" db="EMBL/GenBank/DDBJ databases">
        <title>Cohnella phylogeny.</title>
        <authorList>
            <person name="Dunlap C."/>
        </authorList>
    </citation>
    <scope>NUCLEOTIDE SEQUENCE [LARGE SCALE GENOMIC DNA]</scope>
    <source>
        <strain evidence="4 5">DSM 25241</strain>
    </source>
</reference>
<evidence type="ECO:0000256" key="2">
    <source>
        <dbReference type="ARBA" id="ARBA00023016"/>
    </source>
</evidence>
<organism evidence="4 5">
    <name type="scientific">Cohnella thailandensis</name>
    <dbReference type="NCBI Taxonomy" id="557557"/>
    <lineage>
        <taxon>Bacteria</taxon>
        <taxon>Bacillati</taxon>
        <taxon>Bacillota</taxon>
        <taxon>Bacilli</taxon>
        <taxon>Bacillales</taxon>
        <taxon>Paenibacillaceae</taxon>
        <taxon>Cohnella</taxon>
    </lineage>
</organism>
<keyword evidence="2" id="KW-0346">Stress response</keyword>